<accession>A0A261G9I6</accession>
<feature type="domain" description="BD-FAE-like" evidence="2">
    <location>
        <begin position="30"/>
        <end position="216"/>
    </location>
</feature>
<dbReference type="SUPFAM" id="SSF53474">
    <property type="entry name" value="alpha/beta-Hydrolases"/>
    <property type="match status" value="1"/>
</dbReference>
<dbReference type="GeneID" id="98295225"/>
<dbReference type="OrthoDB" id="9794725at2"/>
<dbReference type="RefSeq" id="WP_094692521.1">
    <property type="nucleotide sequence ID" value="NZ_CALENZ010000004.1"/>
</dbReference>
<dbReference type="InterPro" id="IPR029058">
    <property type="entry name" value="AB_hydrolase_fold"/>
</dbReference>
<dbReference type="InterPro" id="IPR049492">
    <property type="entry name" value="BD-FAE-like_dom"/>
</dbReference>
<dbReference type="Pfam" id="PF20434">
    <property type="entry name" value="BD-FAE"/>
    <property type="match status" value="1"/>
</dbReference>
<evidence type="ECO:0000259" key="2">
    <source>
        <dbReference type="Pfam" id="PF20434"/>
    </source>
</evidence>
<dbReference type="PANTHER" id="PTHR48081:SF6">
    <property type="entry name" value="PEPTIDASE S9 PROLYL OLIGOPEPTIDASE CATALYTIC DOMAIN-CONTAINING PROTEIN"/>
    <property type="match status" value="1"/>
</dbReference>
<keyword evidence="1" id="KW-0378">Hydrolase</keyword>
<dbReference type="Gene3D" id="3.40.50.1820">
    <property type="entry name" value="alpha/beta hydrolase"/>
    <property type="match status" value="1"/>
</dbReference>
<dbReference type="EMBL" id="MWXA01000003">
    <property type="protein sequence ID" value="OZG67903.1"/>
    <property type="molecule type" value="Genomic_DNA"/>
</dbReference>
<sequence length="274" mass="29741">MLTFRHDLKSLDGSSAYLDGYVIDTSPEMNSAVTRPAVIIVPGGGYVFTSDREAEPIALKMLGNGCNAFVLRYSVSPSVYPNAILELASAITLIRNNASKWHTNPNQVIVAGFSAGGHLSATLGTGAAAEQLKEHGFDPDLVRPNGMMLGYPVITSGKYGHQDSFKALLGKTYNTGSLLNRLSLESQVDEKTPRTFIWHTITDQLVPVQNSLLFVQACLEHGVPIEAHIYPSGDHGLSLGTAETAWHGHGAVEQCVQSWMQLFISWITREFPNS</sequence>
<evidence type="ECO:0000313" key="4">
    <source>
        <dbReference type="Proteomes" id="UP000216451"/>
    </source>
</evidence>
<protein>
    <submittedName>
        <fullName evidence="3">Acetylesterase</fullName>
    </submittedName>
</protein>
<reference evidence="3 4" key="1">
    <citation type="journal article" date="2017" name="BMC Genomics">
        <title>Comparative genomic and phylogenomic analyses of the Bifidobacteriaceae family.</title>
        <authorList>
            <person name="Lugli G.A."/>
            <person name="Milani C."/>
            <person name="Turroni F."/>
            <person name="Duranti S."/>
            <person name="Mancabelli L."/>
            <person name="Mangifesta M."/>
            <person name="Ferrario C."/>
            <person name="Modesto M."/>
            <person name="Mattarelli P."/>
            <person name="Jiri K."/>
            <person name="van Sinderen D."/>
            <person name="Ventura M."/>
        </authorList>
    </citation>
    <scope>NUCLEOTIDE SEQUENCE [LARGE SCALE GENOMIC DNA]</scope>
    <source>
        <strain evidence="3 4">LMG 28769</strain>
    </source>
</reference>
<proteinExistence type="predicted"/>
<keyword evidence="4" id="KW-1185">Reference proteome</keyword>
<comment type="caution">
    <text evidence="3">The sequence shown here is derived from an EMBL/GenBank/DDBJ whole genome shotgun (WGS) entry which is preliminary data.</text>
</comment>
<dbReference type="InterPro" id="IPR050300">
    <property type="entry name" value="GDXG_lipolytic_enzyme"/>
</dbReference>
<dbReference type="AlphaFoldDB" id="A0A261G9I6"/>
<gene>
    <name evidence="3" type="ORF">BAQU_0548</name>
</gene>
<dbReference type="PANTHER" id="PTHR48081">
    <property type="entry name" value="AB HYDROLASE SUPERFAMILY PROTEIN C4A8.06C"/>
    <property type="match status" value="1"/>
</dbReference>
<dbReference type="Proteomes" id="UP000216451">
    <property type="component" value="Unassembled WGS sequence"/>
</dbReference>
<organism evidence="3 4">
    <name type="scientific">Bifidobacterium aquikefiri</name>
    <dbReference type="NCBI Taxonomy" id="1653207"/>
    <lineage>
        <taxon>Bacteria</taxon>
        <taxon>Bacillati</taxon>
        <taxon>Actinomycetota</taxon>
        <taxon>Actinomycetes</taxon>
        <taxon>Bifidobacteriales</taxon>
        <taxon>Bifidobacteriaceae</taxon>
        <taxon>Bifidobacterium</taxon>
    </lineage>
</organism>
<evidence type="ECO:0000256" key="1">
    <source>
        <dbReference type="ARBA" id="ARBA00022801"/>
    </source>
</evidence>
<dbReference type="GO" id="GO:0016787">
    <property type="term" value="F:hydrolase activity"/>
    <property type="evidence" value="ECO:0007669"/>
    <property type="project" value="UniProtKB-KW"/>
</dbReference>
<name>A0A261G9I6_9BIFI</name>
<evidence type="ECO:0000313" key="3">
    <source>
        <dbReference type="EMBL" id="OZG67903.1"/>
    </source>
</evidence>